<keyword evidence="2" id="KW-0547">Nucleotide-binding</keyword>
<reference evidence="6" key="1">
    <citation type="journal article" date="2019" name="Int. J. Syst. Evol. Microbiol.">
        <title>The Global Catalogue of Microorganisms (GCM) 10K type strain sequencing project: providing services to taxonomists for standard genome sequencing and annotation.</title>
        <authorList>
            <consortium name="The Broad Institute Genomics Platform"/>
            <consortium name="The Broad Institute Genome Sequencing Center for Infectious Disease"/>
            <person name="Wu L."/>
            <person name="Ma J."/>
        </authorList>
    </citation>
    <scope>NUCLEOTIDE SEQUENCE [LARGE SCALE GENOMIC DNA]</scope>
    <source>
        <strain evidence="6">CGMCC 1.12471</strain>
    </source>
</reference>
<keyword evidence="1" id="KW-0813">Transport</keyword>
<dbReference type="Gene3D" id="3.40.50.300">
    <property type="entry name" value="P-loop containing nucleotide triphosphate hydrolases"/>
    <property type="match status" value="1"/>
</dbReference>
<dbReference type="PROSITE" id="PS50893">
    <property type="entry name" value="ABC_TRANSPORTER_2"/>
    <property type="match status" value="1"/>
</dbReference>
<dbReference type="RefSeq" id="WP_377931185.1">
    <property type="nucleotide sequence ID" value="NZ_JBHUEA010000001.1"/>
</dbReference>
<keyword evidence="6" id="KW-1185">Reference proteome</keyword>
<dbReference type="SMART" id="SM00382">
    <property type="entry name" value="AAA"/>
    <property type="match status" value="1"/>
</dbReference>
<sequence>MTGLEARLVVERDGFRLDAALAVPPGRVVALLGRNGAGKSTALAAIAGLLPLTAGRIVLGDIVLDDPDAGVLLPPERRPVGLVQQQAPLFPHLTVLDNVAFGLRTAGTGRGAARRRAAALLDDAGLDALAARRPAALSGGQAARVALVRALAREPALLLLDEPLAAIDAERRPALRDAIAERLAAFAGSALLVTHDARDAEALADEVVVLDEGSVVQSGGLADLRAAPASGVVARLLQ</sequence>
<proteinExistence type="predicted"/>
<organism evidence="5 6">
    <name type="scientific">Amnibacterium endophyticum</name>
    <dbReference type="NCBI Taxonomy" id="2109337"/>
    <lineage>
        <taxon>Bacteria</taxon>
        <taxon>Bacillati</taxon>
        <taxon>Actinomycetota</taxon>
        <taxon>Actinomycetes</taxon>
        <taxon>Micrococcales</taxon>
        <taxon>Microbacteriaceae</taxon>
        <taxon>Amnibacterium</taxon>
    </lineage>
</organism>
<dbReference type="Proteomes" id="UP001597347">
    <property type="component" value="Unassembled WGS sequence"/>
</dbReference>
<dbReference type="GO" id="GO:0005524">
    <property type="term" value="F:ATP binding"/>
    <property type="evidence" value="ECO:0007669"/>
    <property type="project" value="UniProtKB-KW"/>
</dbReference>
<dbReference type="PROSITE" id="PS00211">
    <property type="entry name" value="ABC_TRANSPORTER_1"/>
    <property type="match status" value="1"/>
</dbReference>
<comment type="caution">
    <text evidence="5">The sequence shown here is derived from an EMBL/GenBank/DDBJ whole genome shotgun (WGS) entry which is preliminary data.</text>
</comment>
<dbReference type="InterPro" id="IPR003439">
    <property type="entry name" value="ABC_transporter-like_ATP-bd"/>
</dbReference>
<keyword evidence="3 5" id="KW-0067">ATP-binding</keyword>
<dbReference type="PANTHER" id="PTHR42781">
    <property type="entry name" value="SPERMIDINE/PUTRESCINE IMPORT ATP-BINDING PROTEIN POTA"/>
    <property type="match status" value="1"/>
</dbReference>
<evidence type="ECO:0000313" key="5">
    <source>
        <dbReference type="EMBL" id="MFD1719978.1"/>
    </source>
</evidence>
<evidence type="ECO:0000256" key="3">
    <source>
        <dbReference type="ARBA" id="ARBA00022840"/>
    </source>
</evidence>
<evidence type="ECO:0000256" key="1">
    <source>
        <dbReference type="ARBA" id="ARBA00022448"/>
    </source>
</evidence>
<accession>A0ABW4L951</accession>
<gene>
    <name evidence="5" type="ORF">ACFSBI_00310</name>
</gene>
<dbReference type="InterPro" id="IPR017871">
    <property type="entry name" value="ABC_transporter-like_CS"/>
</dbReference>
<dbReference type="InterPro" id="IPR027417">
    <property type="entry name" value="P-loop_NTPase"/>
</dbReference>
<dbReference type="Pfam" id="PF00005">
    <property type="entry name" value="ABC_tran"/>
    <property type="match status" value="1"/>
</dbReference>
<name>A0ABW4L951_9MICO</name>
<dbReference type="InterPro" id="IPR050093">
    <property type="entry name" value="ABC_SmlMolc_Importer"/>
</dbReference>
<evidence type="ECO:0000256" key="2">
    <source>
        <dbReference type="ARBA" id="ARBA00022741"/>
    </source>
</evidence>
<dbReference type="PANTHER" id="PTHR42781:SF4">
    <property type="entry name" value="SPERMIDINE_PUTRESCINE IMPORT ATP-BINDING PROTEIN POTA"/>
    <property type="match status" value="1"/>
</dbReference>
<evidence type="ECO:0000259" key="4">
    <source>
        <dbReference type="PROSITE" id="PS50893"/>
    </source>
</evidence>
<dbReference type="InterPro" id="IPR003593">
    <property type="entry name" value="AAA+_ATPase"/>
</dbReference>
<dbReference type="EMBL" id="JBHUEA010000001">
    <property type="protein sequence ID" value="MFD1719978.1"/>
    <property type="molecule type" value="Genomic_DNA"/>
</dbReference>
<feature type="domain" description="ABC transporter" evidence="4">
    <location>
        <begin position="1"/>
        <end position="237"/>
    </location>
</feature>
<protein>
    <submittedName>
        <fullName evidence="5">ABC transporter ATP-binding protein</fullName>
    </submittedName>
</protein>
<dbReference type="SUPFAM" id="SSF52540">
    <property type="entry name" value="P-loop containing nucleoside triphosphate hydrolases"/>
    <property type="match status" value="1"/>
</dbReference>
<evidence type="ECO:0000313" key="6">
    <source>
        <dbReference type="Proteomes" id="UP001597347"/>
    </source>
</evidence>